<evidence type="ECO:0000259" key="6">
    <source>
        <dbReference type="Pfam" id="PF02465"/>
    </source>
</evidence>
<evidence type="ECO:0000256" key="3">
    <source>
        <dbReference type="ARBA" id="ARBA00023054"/>
    </source>
</evidence>
<organism evidence="8 9">
    <name type="scientific">Zestomonas insulae</name>
    <dbReference type="NCBI Taxonomy" id="2809017"/>
    <lineage>
        <taxon>Bacteria</taxon>
        <taxon>Pseudomonadati</taxon>
        <taxon>Pseudomonadota</taxon>
        <taxon>Gammaproteobacteria</taxon>
        <taxon>Pseudomonadales</taxon>
        <taxon>Pseudomonadaceae</taxon>
        <taxon>Zestomonas</taxon>
    </lineage>
</organism>
<keyword evidence="8" id="KW-0966">Cell projection</keyword>
<reference evidence="8 9" key="1">
    <citation type="submission" date="2021-02" db="EMBL/GenBank/DDBJ databases">
        <authorList>
            <person name="Lee D.-H."/>
        </authorList>
    </citation>
    <scope>NUCLEOTIDE SEQUENCE [LARGE SCALE GENOMIC DNA]</scope>
    <source>
        <strain evidence="8 9">UL073</strain>
    </source>
</reference>
<keyword evidence="3" id="KW-0175">Coiled coil</keyword>
<comment type="function">
    <text evidence="5">Required for morphogenesis and for the elongation of the flagellar filament by facilitating polymerization of the flagellin monomers at the tip of growing filament. Forms a capping structure, which prevents flagellin subunits (transported through the central channel of the flagellum) from leaking out without polymerization at the distal end.</text>
</comment>
<comment type="caution">
    <text evidence="8">The sequence shown here is derived from an EMBL/GenBank/DDBJ whole genome shotgun (WGS) entry which is preliminary data.</text>
</comment>
<keyword evidence="9" id="KW-1185">Reference proteome</keyword>
<dbReference type="InterPro" id="IPR003481">
    <property type="entry name" value="FliD_N"/>
</dbReference>
<keyword evidence="8" id="KW-0969">Cilium</keyword>
<comment type="similarity">
    <text evidence="1 5">Belongs to the FliD family.</text>
</comment>
<dbReference type="Pfam" id="PF02465">
    <property type="entry name" value="FliD_N"/>
    <property type="match status" value="1"/>
</dbReference>
<accession>A0ABS2I9C4</accession>
<evidence type="ECO:0000256" key="2">
    <source>
        <dbReference type="ARBA" id="ARBA00011255"/>
    </source>
</evidence>
<dbReference type="PANTHER" id="PTHR30288:SF0">
    <property type="entry name" value="FLAGELLAR HOOK-ASSOCIATED PROTEIN 2"/>
    <property type="match status" value="1"/>
</dbReference>
<dbReference type="Pfam" id="PF07195">
    <property type="entry name" value="FliD_C"/>
    <property type="match status" value="1"/>
</dbReference>
<evidence type="ECO:0000313" key="8">
    <source>
        <dbReference type="EMBL" id="MBM7059567.1"/>
    </source>
</evidence>
<protein>
    <recommendedName>
        <fullName evidence="5">Flagellar hook-associated protein 2</fullName>
        <shortName evidence="5">HAP2</shortName>
    </recommendedName>
    <alternativeName>
        <fullName evidence="5">Flagellar cap protein</fullName>
    </alternativeName>
</protein>
<dbReference type="PANTHER" id="PTHR30288">
    <property type="entry name" value="FLAGELLAR CAP/ASSEMBLY PROTEIN FLID"/>
    <property type="match status" value="1"/>
</dbReference>
<dbReference type="Proteomes" id="UP000717995">
    <property type="component" value="Unassembled WGS sequence"/>
</dbReference>
<evidence type="ECO:0000256" key="5">
    <source>
        <dbReference type="RuleBase" id="RU362066"/>
    </source>
</evidence>
<dbReference type="InterPro" id="IPR010809">
    <property type="entry name" value="FliD_C"/>
</dbReference>
<keyword evidence="8" id="KW-0282">Flagellum</keyword>
<dbReference type="InterPro" id="IPR040026">
    <property type="entry name" value="FliD"/>
</dbReference>
<proteinExistence type="inferred from homology"/>
<gene>
    <name evidence="8" type="primary">fliD</name>
    <name evidence="8" type="ORF">JQX08_02490</name>
</gene>
<evidence type="ECO:0000256" key="1">
    <source>
        <dbReference type="ARBA" id="ARBA00009764"/>
    </source>
</evidence>
<sequence>MAGITGIGSGMNIDSMVTAMVTAEQTPKQNQLKTLENKTTTQLTSLGQLKGAISSLQTALAELNSPSKFLARTAGSSDTKVLTATASQSAPAGAYQLNVTQLAASSKVALAAVPSGDDKKLSTGTLTINVGSTKAVEVKVDSTNNTLAGVRDAINKAGGGVTASIVTDNQGSRLVLASSKAGDGNDITVATTVDVAGGDISLEELEFSGGLTPPNVDDYSGGAASDDYKAALQAFNDSADGKAITKAQSAKLTIDGLSITRDSNSITGAIDGLSIDLKSVGSSTLTVAKDEAGVKANIQKFADAYNTLISFINTETKVTVVNDTSAPVAGALVGDSSVRSLVNTVRNELVAVQGEGTVRVLADLGLTSQKDGTLSVDSTKLDKAVKSDFEGVAAYFTGDKGLAARLGDKLKVYTVGDGILEQRTDALQATLDKVDKQNEDLATRMAALSERLYKQFNAMDALVGQLKSTSDSLTSLFDNMPGFVSSKD</sequence>
<evidence type="ECO:0000256" key="4">
    <source>
        <dbReference type="ARBA" id="ARBA00023143"/>
    </source>
</evidence>
<keyword evidence="4 5" id="KW-0975">Bacterial flagellum</keyword>
<keyword evidence="5" id="KW-0964">Secreted</keyword>
<comment type="subcellular location">
    <subcellularLocation>
        <location evidence="5">Secreted</location>
    </subcellularLocation>
    <subcellularLocation>
        <location evidence="5">Bacterial flagellum</location>
    </subcellularLocation>
</comment>
<name>A0ABS2I9C4_9GAMM</name>
<feature type="domain" description="Flagellar hook-associated protein 2 N-terminal" evidence="6">
    <location>
        <begin position="9"/>
        <end position="105"/>
    </location>
</feature>
<feature type="domain" description="Flagellar hook-associated protein 2 C-terminal" evidence="7">
    <location>
        <begin position="247"/>
        <end position="467"/>
    </location>
</feature>
<dbReference type="RefSeq" id="WP_204914459.1">
    <property type="nucleotide sequence ID" value="NZ_JAFEUP010000001.1"/>
</dbReference>
<dbReference type="EMBL" id="JAFEUP010000001">
    <property type="protein sequence ID" value="MBM7059567.1"/>
    <property type="molecule type" value="Genomic_DNA"/>
</dbReference>
<evidence type="ECO:0000313" key="9">
    <source>
        <dbReference type="Proteomes" id="UP000717995"/>
    </source>
</evidence>
<comment type="subunit">
    <text evidence="2 5">Homopentamer.</text>
</comment>
<evidence type="ECO:0000259" key="7">
    <source>
        <dbReference type="Pfam" id="PF07195"/>
    </source>
</evidence>